<proteinExistence type="predicted"/>
<keyword evidence="2" id="KW-1185">Reference proteome</keyword>
<comment type="caution">
    <text evidence="1">The sequence shown here is derived from an EMBL/GenBank/DDBJ whole genome shotgun (WGS) entry which is preliminary data.</text>
</comment>
<protein>
    <submittedName>
        <fullName evidence="1">Uncharacterized protein YjbI with pentapeptide repeats</fullName>
    </submittedName>
</protein>
<dbReference type="RefSeq" id="WP_166639217.1">
    <property type="nucleotide sequence ID" value="NZ_SNYJ01000005.1"/>
</dbReference>
<dbReference type="Gene3D" id="2.160.20.80">
    <property type="entry name" value="E3 ubiquitin-protein ligase SopA"/>
    <property type="match status" value="1"/>
</dbReference>
<organism evidence="1 2">
    <name type="scientific">Aureibacillus halotolerans</name>
    <dbReference type="NCBI Taxonomy" id="1508390"/>
    <lineage>
        <taxon>Bacteria</taxon>
        <taxon>Bacillati</taxon>
        <taxon>Bacillota</taxon>
        <taxon>Bacilli</taxon>
        <taxon>Bacillales</taxon>
        <taxon>Bacillaceae</taxon>
        <taxon>Aureibacillus</taxon>
    </lineage>
</organism>
<dbReference type="EMBL" id="SNYJ01000005">
    <property type="protein sequence ID" value="TDQ40852.1"/>
    <property type="molecule type" value="Genomic_DNA"/>
</dbReference>
<dbReference type="InterPro" id="IPR001646">
    <property type="entry name" value="5peptide_repeat"/>
</dbReference>
<evidence type="ECO:0000313" key="2">
    <source>
        <dbReference type="Proteomes" id="UP000295632"/>
    </source>
</evidence>
<sequence length="219" mass="24595">MSTQKMIKKPRLPRSFHPVTFELAYGEWVLENAHQDGGHILEADAKKRRIERCSFSKVSFAENRWAGVDVQDVVFDQCDLSNLQLHEAVMHSVHFINCKMTGIDLSGATLRHVTFEGCVAPLSSFGFINTKDVRFQRCDLTQTEFFESTFVRTSIGECLLDEANFSQVDLGAMNLSNSSFERLTVTLDKLVGCTVSSEQAIGFAKMIGLRLSDENNETN</sequence>
<accession>A0A4R6U5M6</accession>
<dbReference type="AlphaFoldDB" id="A0A4R6U5M6"/>
<dbReference type="PANTHER" id="PTHR42999">
    <property type="entry name" value="ANTIBIOTIC RESISTANCE PROTEIN MCBG"/>
    <property type="match status" value="1"/>
</dbReference>
<name>A0A4R6U5M6_9BACI</name>
<gene>
    <name evidence="1" type="ORF">EV213_105198</name>
</gene>
<evidence type="ECO:0000313" key="1">
    <source>
        <dbReference type="EMBL" id="TDQ40852.1"/>
    </source>
</evidence>
<dbReference type="Pfam" id="PF13599">
    <property type="entry name" value="Pentapeptide_4"/>
    <property type="match status" value="1"/>
</dbReference>
<dbReference type="InterPro" id="IPR052949">
    <property type="entry name" value="PA_immunity-related"/>
</dbReference>
<dbReference type="Proteomes" id="UP000295632">
    <property type="component" value="Unassembled WGS sequence"/>
</dbReference>
<reference evidence="1 2" key="1">
    <citation type="submission" date="2019-03" db="EMBL/GenBank/DDBJ databases">
        <title>Genomic Encyclopedia of Type Strains, Phase IV (KMG-IV): sequencing the most valuable type-strain genomes for metagenomic binning, comparative biology and taxonomic classification.</title>
        <authorList>
            <person name="Goeker M."/>
        </authorList>
    </citation>
    <scope>NUCLEOTIDE SEQUENCE [LARGE SCALE GENOMIC DNA]</scope>
    <source>
        <strain evidence="1 2">DSM 28697</strain>
    </source>
</reference>
<dbReference type="PANTHER" id="PTHR42999:SF1">
    <property type="entry name" value="PENTAPEPTIDE REPEAT-CONTAINING PROTEIN"/>
    <property type="match status" value="1"/>
</dbReference>
<dbReference type="SUPFAM" id="SSF141571">
    <property type="entry name" value="Pentapeptide repeat-like"/>
    <property type="match status" value="1"/>
</dbReference>